<feature type="compositionally biased region" description="Low complexity" evidence="7">
    <location>
        <begin position="258"/>
        <end position="267"/>
    </location>
</feature>
<feature type="transmembrane region" description="Helical" evidence="8">
    <location>
        <begin position="672"/>
        <end position="697"/>
    </location>
</feature>
<dbReference type="EMBL" id="HBFS01003494">
    <property type="protein sequence ID" value="CAD8909225.1"/>
    <property type="molecule type" value="Transcribed_RNA"/>
</dbReference>
<dbReference type="AlphaFoldDB" id="A0A7S1G4K3"/>
<feature type="compositionally biased region" description="Low complexity" evidence="7">
    <location>
        <begin position="1"/>
        <end position="12"/>
    </location>
</feature>
<keyword evidence="4 8" id="KW-0812">Transmembrane</keyword>
<sequence>MSDSASLSSPLLRRSDRDVPPPVDLRIVVGNDDRSSPLPSTSQAIAALTPAFGTSSPGAREAVRAPARLRALSDGVPDEVLGAAPVLLRVVSVKSTESGGRGSGAVRIGDSGGSGRTSDGSGDDAASVAADSGGEARSLPTSQSQASSVFLLRGRRLNSSIATRGACAVPPRRVVVVDAWRDERDAADATRTLGEFDFVAAPVADSASADDLTGSYGTWSFRDDGGVASSRAATGTPVTGFDVASPTRLLSPPPSPSTPSILLSPGSRRPPRPWDQVAESLGTPKRTISGELRDAAAQAALTDAVDAAVARARQHEPKVPLTVLLGFAFCGMGISMPWYCISGTVGLWTELFGPTAYPQLLLAYNASALLMLALQAARLDEAPLRRFGERVSYVSRISVAYLVLAAVCMSIALRSHGTFAVMIVTAAVVGVFDSVLYGCLAQLAAMVSEKTASAVLTGQAASAPVLFVVQMCLGVGTTSATTSAAVTKFFTFAAASTIVCLLCFIMLLRSQRVKDQLPEAPAAEETAADDKLIAEAKATLAKSSHDAGHNVCFGLFSRTSPVAAFAATWQAQWSCFFAYCFQLTVQSMYCRVPSQHGGAAAMARLSTFLVYSKFTGEIIGRQLSAFEVVRRLFPTAATLLSTTGISMPVFVVAFLLYAGAGNLQVGAVHNDVVIVAACALFSTYEGLAVSCSYVFAASKRLDRVVRARATSWLNLMLVAGCVTGIGVGTELGNALLPAAAGGGGAGPA</sequence>
<keyword evidence="5 8" id="KW-1133">Transmembrane helix</keyword>
<gene>
    <name evidence="9" type="ORF">BSP0115_LOCUS2429</name>
</gene>
<feature type="region of interest" description="Disordered" evidence="7">
    <location>
        <begin position="1"/>
        <end position="42"/>
    </location>
</feature>
<name>A0A7S1G4K3_9STRA</name>
<feature type="transmembrane region" description="Helical" evidence="8">
    <location>
        <begin position="639"/>
        <end position="660"/>
    </location>
</feature>
<evidence type="ECO:0000256" key="2">
    <source>
        <dbReference type="ARBA" id="ARBA00007965"/>
    </source>
</evidence>
<evidence type="ECO:0000256" key="4">
    <source>
        <dbReference type="ARBA" id="ARBA00022692"/>
    </source>
</evidence>
<keyword evidence="6 8" id="KW-0472">Membrane</keyword>
<comment type="similarity">
    <text evidence="2">Belongs to the SLC29A/ENT transporter (TC 2.A.57) family.</text>
</comment>
<dbReference type="GO" id="GO:0005886">
    <property type="term" value="C:plasma membrane"/>
    <property type="evidence" value="ECO:0007669"/>
    <property type="project" value="TreeGrafter"/>
</dbReference>
<feature type="region of interest" description="Disordered" evidence="7">
    <location>
        <begin position="94"/>
        <end position="143"/>
    </location>
</feature>
<dbReference type="PANTHER" id="PTHR10332:SF10">
    <property type="entry name" value="EQUILIBRATIVE NUCLEOSIDE TRANSPORTER 4"/>
    <property type="match status" value="1"/>
</dbReference>
<dbReference type="SUPFAM" id="SSF103473">
    <property type="entry name" value="MFS general substrate transporter"/>
    <property type="match status" value="1"/>
</dbReference>
<proteinExistence type="inferred from homology"/>
<feature type="transmembrane region" description="Helical" evidence="8">
    <location>
        <begin position="709"/>
        <end position="727"/>
    </location>
</feature>
<evidence type="ECO:0000256" key="7">
    <source>
        <dbReference type="SAM" id="MobiDB-lite"/>
    </source>
</evidence>
<evidence type="ECO:0000256" key="1">
    <source>
        <dbReference type="ARBA" id="ARBA00004141"/>
    </source>
</evidence>
<dbReference type="InterPro" id="IPR036259">
    <property type="entry name" value="MFS_trans_sf"/>
</dbReference>
<organism evidence="9">
    <name type="scientific">Bicosoecida sp. CB-2014</name>
    <dbReference type="NCBI Taxonomy" id="1486930"/>
    <lineage>
        <taxon>Eukaryota</taxon>
        <taxon>Sar</taxon>
        <taxon>Stramenopiles</taxon>
        <taxon>Bigyra</taxon>
        <taxon>Opalozoa</taxon>
        <taxon>Bicosoecida</taxon>
    </lineage>
</organism>
<dbReference type="GO" id="GO:0005337">
    <property type="term" value="F:nucleoside transmembrane transporter activity"/>
    <property type="evidence" value="ECO:0007669"/>
    <property type="project" value="InterPro"/>
</dbReference>
<accession>A0A7S1G4K3</accession>
<feature type="region of interest" description="Disordered" evidence="7">
    <location>
        <begin position="228"/>
        <end position="278"/>
    </location>
</feature>
<feature type="transmembrane region" description="Helical" evidence="8">
    <location>
        <begin position="391"/>
        <end position="413"/>
    </location>
</feature>
<feature type="transmembrane region" description="Helical" evidence="8">
    <location>
        <begin position="452"/>
        <end position="477"/>
    </location>
</feature>
<evidence type="ECO:0000256" key="6">
    <source>
        <dbReference type="ARBA" id="ARBA00023136"/>
    </source>
</evidence>
<dbReference type="PANTHER" id="PTHR10332">
    <property type="entry name" value="EQUILIBRATIVE NUCLEOSIDE TRANSPORTER"/>
    <property type="match status" value="1"/>
</dbReference>
<evidence type="ECO:0000313" key="9">
    <source>
        <dbReference type="EMBL" id="CAD8909225.1"/>
    </source>
</evidence>
<comment type="subcellular location">
    <subcellularLocation>
        <location evidence="1">Membrane</location>
        <topology evidence="1">Multi-pass membrane protein</topology>
    </subcellularLocation>
</comment>
<keyword evidence="3" id="KW-0813">Transport</keyword>
<reference evidence="9" key="1">
    <citation type="submission" date="2021-01" db="EMBL/GenBank/DDBJ databases">
        <authorList>
            <person name="Corre E."/>
            <person name="Pelletier E."/>
            <person name="Niang G."/>
            <person name="Scheremetjew M."/>
            <person name="Finn R."/>
            <person name="Kale V."/>
            <person name="Holt S."/>
            <person name="Cochrane G."/>
            <person name="Meng A."/>
            <person name="Brown T."/>
            <person name="Cohen L."/>
        </authorList>
    </citation>
    <scope>NUCLEOTIDE SEQUENCE</scope>
    <source>
        <strain evidence="9">Ms1</strain>
    </source>
</reference>
<feature type="transmembrane region" description="Helical" evidence="8">
    <location>
        <begin position="419"/>
        <end position="440"/>
    </location>
</feature>
<evidence type="ECO:0000256" key="5">
    <source>
        <dbReference type="ARBA" id="ARBA00022989"/>
    </source>
</evidence>
<feature type="transmembrane region" description="Helical" evidence="8">
    <location>
        <begin position="361"/>
        <end position="379"/>
    </location>
</feature>
<evidence type="ECO:0000256" key="3">
    <source>
        <dbReference type="ARBA" id="ARBA00022448"/>
    </source>
</evidence>
<evidence type="ECO:0000256" key="8">
    <source>
        <dbReference type="SAM" id="Phobius"/>
    </source>
</evidence>
<feature type="transmembrane region" description="Helical" evidence="8">
    <location>
        <begin position="489"/>
        <end position="508"/>
    </location>
</feature>
<protein>
    <submittedName>
        <fullName evidence="9">Uncharacterized protein</fullName>
    </submittedName>
</protein>
<feature type="compositionally biased region" description="Low complexity" evidence="7">
    <location>
        <begin position="116"/>
        <end position="136"/>
    </location>
</feature>
<feature type="transmembrane region" description="Helical" evidence="8">
    <location>
        <begin position="321"/>
        <end position="341"/>
    </location>
</feature>
<dbReference type="InterPro" id="IPR002259">
    <property type="entry name" value="Eqnu_transpt"/>
</dbReference>